<dbReference type="eggNOG" id="arCOG05183">
    <property type="taxonomic scope" value="Archaea"/>
</dbReference>
<protein>
    <submittedName>
        <fullName evidence="3">PAS/PAC domain protein</fullName>
    </submittedName>
</protein>
<dbReference type="Pfam" id="PF13426">
    <property type="entry name" value="PAS_9"/>
    <property type="match status" value="3"/>
</dbReference>
<dbReference type="RefSeq" id="WP_015284266.1">
    <property type="nucleotide sequence ID" value="NC_019943.1"/>
</dbReference>
<dbReference type="PANTHER" id="PTHR44757">
    <property type="entry name" value="DIGUANYLATE CYCLASE DGCP"/>
    <property type="match status" value="1"/>
</dbReference>
<dbReference type="eggNOG" id="arCOG03931">
    <property type="taxonomic scope" value="Archaea"/>
</dbReference>
<feature type="domain" description="PAS" evidence="1">
    <location>
        <begin position="438"/>
        <end position="508"/>
    </location>
</feature>
<dbReference type="CDD" id="cd00090">
    <property type="entry name" value="HTH_ARSR"/>
    <property type="match status" value="1"/>
</dbReference>
<accession>L0H991</accession>
<organism evidence="3 4">
    <name type="scientific">Methanoregula formicica (strain DSM 22288 / NBRC 105244 / SMSP)</name>
    <dbReference type="NCBI Taxonomy" id="593750"/>
    <lineage>
        <taxon>Archaea</taxon>
        <taxon>Methanobacteriati</taxon>
        <taxon>Methanobacteriota</taxon>
        <taxon>Stenosarchaea group</taxon>
        <taxon>Methanomicrobia</taxon>
        <taxon>Methanomicrobiales</taxon>
        <taxon>Methanoregulaceae</taxon>
        <taxon>Methanoregula</taxon>
    </lineage>
</organism>
<evidence type="ECO:0000313" key="4">
    <source>
        <dbReference type="Proteomes" id="UP000010824"/>
    </source>
</evidence>
<dbReference type="InterPro" id="IPR013655">
    <property type="entry name" value="PAS_fold_3"/>
</dbReference>
<dbReference type="GeneID" id="25397765"/>
<dbReference type="InterPro" id="IPR036390">
    <property type="entry name" value="WH_DNA-bd_sf"/>
</dbReference>
<evidence type="ECO:0000313" key="3">
    <source>
        <dbReference type="EMBL" id="AGB01302.1"/>
    </source>
</evidence>
<dbReference type="InterPro" id="IPR013656">
    <property type="entry name" value="PAS_4"/>
</dbReference>
<feature type="domain" description="PAC" evidence="2">
    <location>
        <begin position="511"/>
        <end position="563"/>
    </location>
</feature>
<dbReference type="STRING" id="593750.Metfor_0221"/>
<feature type="domain" description="PAS" evidence="1">
    <location>
        <begin position="564"/>
        <end position="634"/>
    </location>
</feature>
<dbReference type="PANTHER" id="PTHR44757:SF2">
    <property type="entry name" value="BIOFILM ARCHITECTURE MAINTENANCE PROTEIN MBAA"/>
    <property type="match status" value="1"/>
</dbReference>
<dbReference type="InterPro" id="IPR001610">
    <property type="entry name" value="PAC"/>
</dbReference>
<gene>
    <name evidence="3" type="ordered locus">Metfor_0221</name>
</gene>
<dbReference type="Gene3D" id="3.30.450.20">
    <property type="entry name" value="PAS domain"/>
    <property type="match status" value="5"/>
</dbReference>
<dbReference type="Pfam" id="PF08448">
    <property type="entry name" value="PAS_4"/>
    <property type="match status" value="1"/>
</dbReference>
<dbReference type="InterPro" id="IPR000014">
    <property type="entry name" value="PAS"/>
</dbReference>
<dbReference type="eggNOG" id="arCOG02348">
    <property type="taxonomic scope" value="Archaea"/>
</dbReference>
<dbReference type="Proteomes" id="UP000010824">
    <property type="component" value="Chromosome"/>
</dbReference>
<dbReference type="EMBL" id="CP003167">
    <property type="protein sequence ID" value="AGB01302.1"/>
    <property type="molecule type" value="Genomic_DNA"/>
</dbReference>
<dbReference type="InterPro" id="IPR011991">
    <property type="entry name" value="ArsR-like_HTH"/>
</dbReference>
<dbReference type="InterPro" id="IPR000700">
    <property type="entry name" value="PAS-assoc_C"/>
</dbReference>
<reference evidence="4" key="1">
    <citation type="submission" date="2011-12" db="EMBL/GenBank/DDBJ databases">
        <title>Complete sequence of Methanoregula formicicum SMSP.</title>
        <authorList>
            <person name="Lucas S."/>
            <person name="Han J."/>
            <person name="Lapidus A."/>
            <person name="Cheng J.-F."/>
            <person name="Goodwin L."/>
            <person name="Pitluck S."/>
            <person name="Peters L."/>
            <person name="Ovchinnikova G."/>
            <person name="Teshima H."/>
            <person name="Detter J.C."/>
            <person name="Han C."/>
            <person name="Tapia R."/>
            <person name="Land M."/>
            <person name="Hauser L."/>
            <person name="Kyrpides N."/>
            <person name="Ivanova N."/>
            <person name="Pagani I."/>
            <person name="Imachi H."/>
            <person name="Tamaki H."/>
            <person name="Sekiguchi Y."/>
            <person name="Kamagata Y."/>
            <person name="Cadillo-Quiroz H."/>
            <person name="Zinder S."/>
            <person name="Liu W.-T."/>
            <person name="Woyke T."/>
        </authorList>
    </citation>
    <scope>NUCLEOTIDE SEQUENCE [LARGE SCALE GENOMIC DNA]</scope>
    <source>
        <strain evidence="4">DSM 22288 / NBRC 105244 / SMSP</strain>
    </source>
</reference>
<dbReference type="Gene3D" id="1.10.10.10">
    <property type="entry name" value="Winged helix-like DNA-binding domain superfamily/Winged helix DNA-binding domain"/>
    <property type="match status" value="1"/>
</dbReference>
<dbReference type="NCBIfam" id="TIGR00229">
    <property type="entry name" value="sensory_box"/>
    <property type="match status" value="4"/>
</dbReference>
<keyword evidence="4" id="KW-1185">Reference proteome</keyword>
<dbReference type="PROSITE" id="PS50113">
    <property type="entry name" value="PAC"/>
    <property type="match status" value="2"/>
</dbReference>
<evidence type="ECO:0000259" key="1">
    <source>
        <dbReference type="PROSITE" id="PS50112"/>
    </source>
</evidence>
<dbReference type="OrthoDB" id="8127at2157"/>
<dbReference type="SMART" id="SM00091">
    <property type="entry name" value="PAS"/>
    <property type="match status" value="5"/>
</dbReference>
<feature type="domain" description="PAS" evidence="1">
    <location>
        <begin position="315"/>
        <end position="365"/>
    </location>
</feature>
<evidence type="ECO:0000259" key="2">
    <source>
        <dbReference type="PROSITE" id="PS50113"/>
    </source>
</evidence>
<dbReference type="HOGENOM" id="CLU_402610_0_0_2"/>
<dbReference type="InterPro" id="IPR052155">
    <property type="entry name" value="Biofilm_reg_signaling"/>
</dbReference>
<dbReference type="eggNOG" id="arCOG02374">
    <property type="taxonomic scope" value="Archaea"/>
</dbReference>
<dbReference type="InterPro" id="IPR036388">
    <property type="entry name" value="WH-like_DNA-bd_sf"/>
</dbReference>
<dbReference type="KEGG" id="mfo:Metfor_0221"/>
<dbReference type="CDD" id="cd00130">
    <property type="entry name" value="PAS"/>
    <property type="match status" value="4"/>
</dbReference>
<sequence length="683" mass="77905">MALRREITARLTNLLRKNPQGLSITEIVKKIDINRNTAGRYLDNLLISGQVEMRHFGMAKIYRLSERLPVSSVLSLSSEFVMQVDAGLRIVYLNGPFVRLIGSEEKEVTGKNIEFTKIPSFFDNNYPRLLASIQEGTSGTPSRGELDLPSCERSFSYRIVPIVFTNGQKGASLIFEDITDRKHGEALLRESEEKFRALFNNASDMITLHGLTETREHGTYIEVNDATCRKLKYTRKELLMMTPRDLVAPDSPTGIGTNARILMEESHITAETILLTKDGQRIPVELNIHLFEFKGRTVALAIIRDVTLRRKVEAQLRLMKTSIDSAYDEVFWMDMAGNFLYVNEAACRETGYSREELMAMTVFDLDPDFSPGRWEESVADLRKNKKQFFQTRHRRKDGVIIQVEIGSVYVTREKEEISVCFVRNITERNRIEAALKESEARYRSLAEASQDMIFVVDRDDRVLYVNRRAAAFHHITPDEMIGKPRSEFFPSDVSAGQLRGLRQVFSSGEPVRSESPMATPDGEILWFDHALMPISDATDNITSVLGVSRDITKRVVAEQEQRMNEEKNRFIAEHSVDIIHRLDPHCVLLYTSPSVKTLLGYEPGEVLGKSVLPMIHPDDLPGVMQDLHGIYETGQQTIISTFRFRHKDGQYILFESTTRIIRDHDGTVKEFLNISRDISGREK</sequence>
<dbReference type="Pfam" id="PF08447">
    <property type="entry name" value="PAS_3"/>
    <property type="match status" value="1"/>
</dbReference>
<dbReference type="SUPFAM" id="SSF46785">
    <property type="entry name" value="Winged helix' DNA-binding domain"/>
    <property type="match status" value="1"/>
</dbReference>
<proteinExistence type="predicted"/>
<reference evidence="3 4" key="2">
    <citation type="journal article" date="2014" name="Genome Announc.">
        <title>Complete Genome Sequence of Methanoregula formicica SMSPT, a Mesophilic Hydrogenotrophic Methanogen Isolated from a Methanogenic Upflow Anaerobic Sludge Blanket Reactor.</title>
        <authorList>
            <person name="Yamamoto K."/>
            <person name="Tamaki H."/>
            <person name="Cadillo-Quiroz H."/>
            <person name="Imachi H."/>
            <person name="Kyrpides N."/>
            <person name="Woyke T."/>
            <person name="Goodwin L."/>
            <person name="Zinder S.H."/>
            <person name="Kamagata Y."/>
            <person name="Liu W.T."/>
        </authorList>
    </citation>
    <scope>NUCLEOTIDE SEQUENCE [LARGE SCALE GENOMIC DNA]</scope>
    <source>
        <strain evidence="4">DSM 22288 / NBRC 105244 / SMSP</strain>
    </source>
</reference>
<dbReference type="InParanoid" id="L0H991"/>
<feature type="domain" description="PAC" evidence="2">
    <location>
        <begin position="638"/>
        <end position="683"/>
    </location>
</feature>
<name>L0H991_METFS</name>
<dbReference type="SUPFAM" id="SSF55785">
    <property type="entry name" value="PYP-like sensor domain (PAS domain)"/>
    <property type="match status" value="5"/>
</dbReference>
<dbReference type="AlphaFoldDB" id="L0H991"/>
<dbReference type="InterPro" id="IPR035965">
    <property type="entry name" value="PAS-like_dom_sf"/>
</dbReference>
<dbReference type="PROSITE" id="PS50112">
    <property type="entry name" value="PAS"/>
    <property type="match status" value="4"/>
</dbReference>
<dbReference type="SMART" id="SM00086">
    <property type="entry name" value="PAC"/>
    <property type="match status" value="4"/>
</dbReference>
<feature type="domain" description="PAS" evidence="1">
    <location>
        <begin position="66"/>
        <end position="112"/>
    </location>
</feature>